<evidence type="ECO:0000313" key="2">
    <source>
        <dbReference type="EMBL" id="KAK4215859.1"/>
    </source>
</evidence>
<comment type="caution">
    <text evidence="2">The sequence shown here is derived from an EMBL/GenBank/DDBJ whole genome shotgun (WGS) entry which is preliminary data.</text>
</comment>
<accession>A0AAN7B9U8</accession>
<feature type="compositionally biased region" description="Basic and acidic residues" evidence="1">
    <location>
        <begin position="521"/>
        <end position="535"/>
    </location>
</feature>
<protein>
    <submittedName>
        <fullName evidence="2">Uncharacterized protein</fullName>
    </submittedName>
</protein>
<organism evidence="2 3">
    <name type="scientific">Rhypophila decipiens</name>
    <dbReference type="NCBI Taxonomy" id="261697"/>
    <lineage>
        <taxon>Eukaryota</taxon>
        <taxon>Fungi</taxon>
        <taxon>Dikarya</taxon>
        <taxon>Ascomycota</taxon>
        <taxon>Pezizomycotina</taxon>
        <taxon>Sordariomycetes</taxon>
        <taxon>Sordariomycetidae</taxon>
        <taxon>Sordariales</taxon>
        <taxon>Naviculisporaceae</taxon>
        <taxon>Rhypophila</taxon>
    </lineage>
</organism>
<feature type="compositionally biased region" description="Polar residues" evidence="1">
    <location>
        <begin position="485"/>
        <end position="501"/>
    </location>
</feature>
<feature type="region of interest" description="Disordered" evidence="1">
    <location>
        <begin position="676"/>
        <end position="883"/>
    </location>
</feature>
<dbReference type="EMBL" id="MU858075">
    <property type="protein sequence ID" value="KAK4215859.1"/>
    <property type="molecule type" value="Genomic_DNA"/>
</dbReference>
<feature type="compositionally biased region" description="Low complexity" evidence="1">
    <location>
        <begin position="536"/>
        <end position="545"/>
    </location>
</feature>
<feature type="region of interest" description="Disordered" evidence="1">
    <location>
        <begin position="628"/>
        <end position="651"/>
    </location>
</feature>
<feature type="region of interest" description="Disordered" evidence="1">
    <location>
        <begin position="338"/>
        <end position="611"/>
    </location>
</feature>
<reference evidence="2" key="1">
    <citation type="journal article" date="2023" name="Mol. Phylogenet. Evol.">
        <title>Genome-scale phylogeny and comparative genomics of the fungal order Sordariales.</title>
        <authorList>
            <person name="Hensen N."/>
            <person name="Bonometti L."/>
            <person name="Westerberg I."/>
            <person name="Brannstrom I.O."/>
            <person name="Guillou S."/>
            <person name="Cros-Aarteil S."/>
            <person name="Calhoun S."/>
            <person name="Haridas S."/>
            <person name="Kuo A."/>
            <person name="Mondo S."/>
            <person name="Pangilinan J."/>
            <person name="Riley R."/>
            <person name="LaButti K."/>
            <person name="Andreopoulos B."/>
            <person name="Lipzen A."/>
            <person name="Chen C."/>
            <person name="Yan M."/>
            <person name="Daum C."/>
            <person name="Ng V."/>
            <person name="Clum A."/>
            <person name="Steindorff A."/>
            <person name="Ohm R.A."/>
            <person name="Martin F."/>
            <person name="Silar P."/>
            <person name="Natvig D.O."/>
            <person name="Lalanne C."/>
            <person name="Gautier V."/>
            <person name="Ament-Velasquez S.L."/>
            <person name="Kruys A."/>
            <person name="Hutchinson M.I."/>
            <person name="Powell A.J."/>
            <person name="Barry K."/>
            <person name="Miller A.N."/>
            <person name="Grigoriev I.V."/>
            <person name="Debuchy R."/>
            <person name="Gladieux P."/>
            <person name="Hiltunen Thoren M."/>
            <person name="Johannesson H."/>
        </authorList>
    </citation>
    <scope>NUCLEOTIDE SEQUENCE</scope>
    <source>
        <strain evidence="2">PSN293</strain>
    </source>
</reference>
<name>A0AAN7B9U8_9PEZI</name>
<feature type="compositionally biased region" description="Polar residues" evidence="1">
    <location>
        <begin position="177"/>
        <end position="189"/>
    </location>
</feature>
<dbReference type="AlphaFoldDB" id="A0AAN7B9U8"/>
<feature type="region of interest" description="Disordered" evidence="1">
    <location>
        <begin position="958"/>
        <end position="1038"/>
    </location>
</feature>
<proteinExistence type="predicted"/>
<feature type="compositionally biased region" description="Acidic residues" evidence="1">
    <location>
        <begin position="49"/>
        <end position="62"/>
    </location>
</feature>
<feature type="compositionally biased region" description="Low complexity" evidence="1">
    <location>
        <begin position="758"/>
        <end position="787"/>
    </location>
</feature>
<feature type="compositionally biased region" description="Polar residues" evidence="1">
    <location>
        <begin position="96"/>
        <end position="119"/>
    </location>
</feature>
<evidence type="ECO:0000313" key="3">
    <source>
        <dbReference type="Proteomes" id="UP001301769"/>
    </source>
</evidence>
<feature type="compositionally biased region" description="Polar residues" evidence="1">
    <location>
        <begin position="961"/>
        <end position="978"/>
    </location>
</feature>
<reference evidence="2" key="2">
    <citation type="submission" date="2023-05" db="EMBL/GenBank/DDBJ databases">
        <authorList>
            <consortium name="Lawrence Berkeley National Laboratory"/>
            <person name="Steindorff A."/>
            <person name="Hensen N."/>
            <person name="Bonometti L."/>
            <person name="Westerberg I."/>
            <person name="Brannstrom I.O."/>
            <person name="Guillou S."/>
            <person name="Cros-Aarteil S."/>
            <person name="Calhoun S."/>
            <person name="Haridas S."/>
            <person name="Kuo A."/>
            <person name="Mondo S."/>
            <person name="Pangilinan J."/>
            <person name="Riley R."/>
            <person name="Labutti K."/>
            <person name="Andreopoulos B."/>
            <person name="Lipzen A."/>
            <person name="Chen C."/>
            <person name="Yanf M."/>
            <person name="Daum C."/>
            <person name="Ng V."/>
            <person name="Clum A."/>
            <person name="Ohm R."/>
            <person name="Martin F."/>
            <person name="Silar P."/>
            <person name="Natvig D."/>
            <person name="Lalanne C."/>
            <person name="Gautier V."/>
            <person name="Ament-Velasquez S.L."/>
            <person name="Kruys A."/>
            <person name="Hutchinson M.I."/>
            <person name="Powell A.J."/>
            <person name="Barry K."/>
            <person name="Miller A.N."/>
            <person name="Grigoriev I.V."/>
            <person name="Debuchy R."/>
            <person name="Gladieux P."/>
            <person name="Thoren M.H."/>
            <person name="Johannesson H."/>
        </authorList>
    </citation>
    <scope>NUCLEOTIDE SEQUENCE</scope>
    <source>
        <strain evidence="2">PSN293</strain>
    </source>
</reference>
<feature type="compositionally biased region" description="Polar residues" evidence="1">
    <location>
        <begin position="546"/>
        <end position="563"/>
    </location>
</feature>
<feature type="compositionally biased region" description="Polar residues" evidence="1">
    <location>
        <begin position="813"/>
        <end position="823"/>
    </location>
</feature>
<dbReference type="Proteomes" id="UP001301769">
    <property type="component" value="Unassembled WGS sequence"/>
</dbReference>
<feature type="compositionally biased region" description="Basic and acidic residues" evidence="1">
    <location>
        <begin position="225"/>
        <end position="245"/>
    </location>
</feature>
<feature type="compositionally biased region" description="Low complexity" evidence="1">
    <location>
        <begin position="202"/>
        <end position="214"/>
    </location>
</feature>
<gene>
    <name evidence="2" type="ORF">QBC37DRAFT_280853</name>
</gene>
<evidence type="ECO:0000256" key="1">
    <source>
        <dbReference type="SAM" id="MobiDB-lite"/>
    </source>
</evidence>
<keyword evidence="3" id="KW-1185">Reference proteome</keyword>
<feature type="compositionally biased region" description="Low complexity" evidence="1">
    <location>
        <begin position="352"/>
        <end position="372"/>
    </location>
</feature>
<sequence length="1038" mass="107769">MDGSYGNVFPNNSPMSPMTASSSGGDAYKVNVGRTKTKKWANFKPQNYDGDDWGTDYDDDGHEEPPPVPKPLGPRQQVPAPPHLRQFQPSGAPPLQTLTQQPAKPSETGSPAATGSSVYSPGPGFAQGGSGSGGGTPLRRVSPAPPSAGPQSVPSRFPPRKSSMGQSDAPDTAELMRQSQPNTSSSRPGSSHKPWVQPPSSSPGSARSPVSPSSGKPLPFIRPADIYRRMEEEKEKERRSIESSRHSSRPSLPPVAERKSEYGLDGLLASYGYGSDPARVEPAPAPDYTSSNLESVPAVQSAAGLRRLSTSPKLPDLGRISTFGDDLFYSSVFAAGAPSPLPVIQDSPPPSASEQMPSPSAPMAPMAPSVSSDNDFPTSGPEIAAPSANAQPTDSLIPGPGKTPSKASSEQGDLTLDSKPDQDSPDSSFSDQTTPSGPPPVVPAPSTVEKVGKPSRPSLPGAWVSETPTTAEDLPTPTPGEPSERLSTQDTTIDNSNNPTPLASPHNLPPLRTGSPAVSLSRRESNEGDQAEKGGSKSPSSAESSGTPQLTSPVPNTASTTAHSDIPPTAPLNPSRSIQEGLNSEDQEVNIAVPALDAGSTLDTTGGSPLKESDLLREEIIKSLSPIQAPSGFAETPGLSTAAYRSAASPVRESSYLAGVYDDYWGAGDDNLKSELQLETPALKEQGPEKPNNSQDTKNIPPVPTYAAPVPNTSAPVETASSPQEQVDSNARQHALRQRFSWEAEPEVIASPASASQAEPHPVVVETAAAPAAAAPAAPGPPTTVDAGHLAPAAPKTDLSPSSEPLGAGGISHQVSGASTIPPGSNLDAPIEPPSPVSVLSDKVGPATQLRRLSLAEEKAGAQSSSHPVSPTPPLEEHPAMAASANTALPAPPVKLMSFKQILEVPSAEERIKKFSETRAEFAQIDTGLEEWLERMVNESPEYANATSSFKDLAFRPATGHQGSAQNPGQGPLSQNMAESGLAHGTIPMPPPPHGSGHHHNQVGAKSKEILAMAGKKSKGLFSKGRNKLRGTGEKVFS</sequence>
<feature type="compositionally biased region" description="Low complexity" evidence="1">
    <location>
        <begin position="425"/>
        <end position="435"/>
    </location>
</feature>
<feature type="region of interest" description="Disordered" evidence="1">
    <location>
        <begin position="1"/>
        <end position="294"/>
    </location>
</feature>
<feature type="compositionally biased region" description="Polar residues" evidence="1">
    <location>
        <begin position="572"/>
        <end position="582"/>
    </location>
</feature>
<feature type="compositionally biased region" description="Polar residues" evidence="1">
    <location>
        <begin position="711"/>
        <end position="732"/>
    </location>
</feature>
<feature type="compositionally biased region" description="Gly residues" evidence="1">
    <location>
        <begin position="125"/>
        <end position="136"/>
    </location>
</feature>
<feature type="compositionally biased region" description="Polar residues" evidence="1">
    <location>
        <begin position="9"/>
        <end position="24"/>
    </location>
</feature>